<dbReference type="GeneID" id="67021777"/>
<dbReference type="PANTHER" id="PTHR47660:SF2">
    <property type="entry name" value="TRANSCRIPTION FACTOR WITH C2H2 AND ZN(2)-CYS(6) DNA BINDING DOMAIN (EUROFUNG)"/>
    <property type="match status" value="1"/>
</dbReference>
<dbReference type="Proteomes" id="UP000676310">
    <property type="component" value="Unassembled WGS sequence"/>
</dbReference>
<sequence length="739" mass="82760">MEQFTGYMVPDNQPQNNDMFVFNTALPQGPLDLGGYDDFMSFSYPGAPVNGDAVDTSTSNHLFASIQSMDMHGSDPQFSPHELGSGQMFQQQHNKSHMPNQPPTPPDTTPRTQRSQPASPPGLQNAFTPQQYPEKAPIDRPATPDDVLVQMVELLAQPDAWHGLPEGNSESSQTLSHDARDRIVATVQLLLQRALRSRRAPSPSDHGLFGRIVVLPPSHVLIHFIETYATRIDSIQPYLGLAGCSILNIQDILQINTADVGILLIILLITQGAMLTDHSESHILANGLMEVCRVALDDVLESRSISQPMIGGIALQLLTLCARSGKDSFASYAMSKRGQYLSMLKCTGVLQPEQTLHTPRSDGMELWEMWKEQEQRNRHAYAWVYVDLEISLLHDLPPILSVNDLQVPLPQDNDLWHAQSYSEWLEHSGANGTRSGPCNAAKFGAWLEQQGTSGARSSHMTPSLNGLFRSFLQGRLAVGDDLPLHHLRLLLHPLQAMVLEQQQLLRIFDTDEPSNRYRVLSKIKILGRLQETQDLLQDLGTLLTRRSKTAAVEDDKDQIQSTDFVSMIMLHLVSLNVFTSIPEIEKCAKEVPPASDAARAEMWRWARYPEGESYVLFHAGQIFRLIDSLSMDARPTWWPVALYRAAMSCWSLRSLERPSSATSQPIEVCIDALLPAEEECFLNTTTGTPVVTLDDKRRLPILDGSNSLQYCISKLETHPTHCSRNVLEKAKYFLDRWRW</sequence>
<feature type="domain" description="Xylanolytic transcriptional activator regulatory" evidence="7">
    <location>
        <begin position="315"/>
        <end position="426"/>
    </location>
</feature>
<name>A0A8J2I759_9PLEO</name>
<accession>A0A8J2I759</accession>
<protein>
    <recommendedName>
        <fullName evidence="7">Xylanolytic transcriptional activator regulatory domain-containing protein</fullName>
    </recommendedName>
</protein>
<dbReference type="AlphaFoldDB" id="A0A8J2I759"/>
<comment type="caution">
    <text evidence="8">The sequence shown here is derived from an EMBL/GenBank/DDBJ whole genome shotgun (WGS) entry which is preliminary data.</text>
</comment>
<evidence type="ECO:0000256" key="5">
    <source>
        <dbReference type="ARBA" id="ARBA00023242"/>
    </source>
</evidence>
<evidence type="ECO:0000256" key="2">
    <source>
        <dbReference type="ARBA" id="ARBA00022833"/>
    </source>
</evidence>
<gene>
    <name evidence="8" type="ORF">ALTATR162_LOCUS9544</name>
</gene>
<dbReference type="EMBL" id="CAJRGZ010000025">
    <property type="protein sequence ID" value="CAG5181003.1"/>
    <property type="molecule type" value="Genomic_DNA"/>
</dbReference>
<keyword evidence="3" id="KW-0805">Transcription regulation</keyword>
<dbReference type="GO" id="GO:0006351">
    <property type="term" value="P:DNA-templated transcription"/>
    <property type="evidence" value="ECO:0007669"/>
    <property type="project" value="InterPro"/>
</dbReference>
<feature type="region of interest" description="Disordered" evidence="6">
    <location>
        <begin position="70"/>
        <end position="142"/>
    </location>
</feature>
<organism evidence="8 9">
    <name type="scientific">Alternaria atra</name>
    <dbReference type="NCBI Taxonomy" id="119953"/>
    <lineage>
        <taxon>Eukaryota</taxon>
        <taxon>Fungi</taxon>
        <taxon>Dikarya</taxon>
        <taxon>Ascomycota</taxon>
        <taxon>Pezizomycotina</taxon>
        <taxon>Dothideomycetes</taxon>
        <taxon>Pleosporomycetidae</taxon>
        <taxon>Pleosporales</taxon>
        <taxon>Pleosporineae</taxon>
        <taxon>Pleosporaceae</taxon>
        <taxon>Alternaria</taxon>
        <taxon>Alternaria sect. Ulocladioides</taxon>
    </lineage>
</organism>
<keyword evidence="2" id="KW-0862">Zinc</keyword>
<keyword evidence="1" id="KW-0479">Metal-binding</keyword>
<evidence type="ECO:0000256" key="1">
    <source>
        <dbReference type="ARBA" id="ARBA00022723"/>
    </source>
</evidence>
<evidence type="ECO:0000313" key="8">
    <source>
        <dbReference type="EMBL" id="CAG5181003.1"/>
    </source>
</evidence>
<dbReference type="GO" id="GO:0003677">
    <property type="term" value="F:DNA binding"/>
    <property type="evidence" value="ECO:0007669"/>
    <property type="project" value="InterPro"/>
</dbReference>
<proteinExistence type="predicted"/>
<evidence type="ECO:0000256" key="3">
    <source>
        <dbReference type="ARBA" id="ARBA00023015"/>
    </source>
</evidence>
<keyword evidence="9" id="KW-1185">Reference proteome</keyword>
<reference evidence="8" key="1">
    <citation type="submission" date="2021-05" db="EMBL/GenBank/DDBJ databases">
        <authorList>
            <person name="Stam R."/>
        </authorList>
    </citation>
    <scope>NUCLEOTIDE SEQUENCE</scope>
    <source>
        <strain evidence="8">CS162</strain>
    </source>
</reference>
<keyword evidence="5" id="KW-0539">Nucleus</keyword>
<dbReference type="PANTHER" id="PTHR47660">
    <property type="entry name" value="TRANSCRIPTION FACTOR WITH C2H2 AND ZN(2)-CYS(6) DNA BINDING DOMAIN (EUROFUNG)-RELATED-RELATED"/>
    <property type="match status" value="1"/>
</dbReference>
<dbReference type="Pfam" id="PF04082">
    <property type="entry name" value="Fungal_trans"/>
    <property type="match status" value="1"/>
</dbReference>
<evidence type="ECO:0000256" key="4">
    <source>
        <dbReference type="ARBA" id="ARBA00023163"/>
    </source>
</evidence>
<evidence type="ECO:0000256" key="6">
    <source>
        <dbReference type="SAM" id="MobiDB-lite"/>
    </source>
</evidence>
<evidence type="ECO:0000313" key="9">
    <source>
        <dbReference type="Proteomes" id="UP000676310"/>
    </source>
</evidence>
<dbReference type="OrthoDB" id="40579at2759"/>
<dbReference type="RefSeq" id="XP_043173113.1">
    <property type="nucleotide sequence ID" value="XM_043317178.1"/>
</dbReference>
<keyword evidence="4" id="KW-0804">Transcription</keyword>
<evidence type="ECO:0000259" key="7">
    <source>
        <dbReference type="Pfam" id="PF04082"/>
    </source>
</evidence>
<dbReference type="GO" id="GO:0008270">
    <property type="term" value="F:zinc ion binding"/>
    <property type="evidence" value="ECO:0007669"/>
    <property type="project" value="InterPro"/>
</dbReference>
<dbReference type="InterPro" id="IPR007219">
    <property type="entry name" value="XnlR_reg_dom"/>
</dbReference>